<feature type="compositionally biased region" description="Low complexity" evidence="1">
    <location>
        <begin position="380"/>
        <end position="395"/>
    </location>
</feature>
<dbReference type="SUPFAM" id="SSF57625">
    <property type="entry name" value="Invertebrate chitin-binding proteins"/>
    <property type="match status" value="1"/>
</dbReference>
<dbReference type="EMBL" id="JAXCGZ010005945">
    <property type="protein sequence ID" value="KAK7080409.1"/>
    <property type="molecule type" value="Genomic_DNA"/>
</dbReference>
<organism evidence="3 4">
    <name type="scientific">Halocaridina rubra</name>
    <name type="common">Hawaiian red shrimp</name>
    <dbReference type="NCBI Taxonomy" id="373956"/>
    <lineage>
        <taxon>Eukaryota</taxon>
        <taxon>Metazoa</taxon>
        <taxon>Ecdysozoa</taxon>
        <taxon>Arthropoda</taxon>
        <taxon>Crustacea</taxon>
        <taxon>Multicrustacea</taxon>
        <taxon>Malacostraca</taxon>
        <taxon>Eumalacostraca</taxon>
        <taxon>Eucarida</taxon>
        <taxon>Decapoda</taxon>
        <taxon>Pleocyemata</taxon>
        <taxon>Caridea</taxon>
        <taxon>Atyoidea</taxon>
        <taxon>Atyidae</taxon>
        <taxon>Halocaridina</taxon>
    </lineage>
</organism>
<feature type="compositionally biased region" description="Low complexity" evidence="1">
    <location>
        <begin position="229"/>
        <end position="238"/>
    </location>
</feature>
<feature type="region of interest" description="Disordered" evidence="1">
    <location>
        <begin position="229"/>
        <end position="568"/>
    </location>
</feature>
<dbReference type="Proteomes" id="UP001381693">
    <property type="component" value="Unassembled WGS sequence"/>
</dbReference>
<evidence type="ECO:0000259" key="2">
    <source>
        <dbReference type="PROSITE" id="PS50940"/>
    </source>
</evidence>
<proteinExistence type="predicted"/>
<sequence>MRIALVGLTYGQDSPAPGNGEAPAELEPNATETTTAKPKLTGNPQIDYIHDPNLPHEVRGYNLSDYPFYARLPEDLLEPTFNFTCDNRHDGFYASVPHKCQVYHNCLFGQRYDFLCANYTVFDQKNFICHYVSEVDCKNSALHYDRNEELYETTTTTTTTQAPPQVIYIERPRPLQGPGIFRPNRPRPFKNRRPGNRRTTTTQAPEYYDDYYYDDYYDYYYDEYVNERSTTTTTTTTQRPRRPNRPQGTRLRGGEGRPRPSGRFGNIHNAGVRKRPRINAPVPLDAEIGNDAPRASRLQESSSPRHQAVVDVPADETPQDTIRETPSGLRSSRPGRKPRPGGRLKKKPTTTTTTTETAPNDDYYYDYYEYENEPSSTAAPVRPSLSRTRPSLSRPQQNRRQPTTTTTTTTELPVTESTGSRPTRPNRINIRRNPVGGRDTPVEDAVPLDELPTPLTILETEPRRPPSQRNRPQFPRRRTQVESGIEEQDTVVFQEEAPLAPGLELSPDGNPIDADAPDSVRQPAGEAPTRPNFGSQAPLRRIGPSGNRRSGFQVRGSHSRTTSDYSDY</sequence>
<dbReference type="GO" id="GO:0008061">
    <property type="term" value="F:chitin binding"/>
    <property type="evidence" value="ECO:0007669"/>
    <property type="project" value="InterPro"/>
</dbReference>
<evidence type="ECO:0000256" key="1">
    <source>
        <dbReference type="SAM" id="MobiDB-lite"/>
    </source>
</evidence>
<name>A0AAN9AAE5_HALRR</name>
<dbReference type="InterPro" id="IPR036508">
    <property type="entry name" value="Chitin-bd_dom_sf"/>
</dbReference>
<protein>
    <recommendedName>
        <fullName evidence="2">Chitin-binding type-2 domain-containing protein</fullName>
    </recommendedName>
</protein>
<dbReference type="Gene3D" id="2.170.140.10">
    <property type="entry name" value="Chitin binding domain"/>
    <property type="match status" value="1"/>
</dbReference>
<keyword evidence="4" id="KW-1185">Reference proteome</keyword>
<evidence type="ECO:0000313" key="3">
    <source>
        <dbReference type="EMBL" id="KAK7080409.1"/>
    </source>
</evidence>
<dbReference type="AlphaFoldDB" id="A0AAN9AAE5"/>
<dbReference type="PROSITE" id="PS50940">
    <property type="entry name" value="CHIT_BIND_II"/>
    <property type="match status" value="1"/>
</dbReference>
<feature type="region of interest" description="Disordered" evidence="1">
    <location>
        <begin position="174"/>
        <end position="205"/>
    </location>
</feature>
<accession>A0AAN9AAE5</accession>
<gene>
    <name evidence="3" type="ORF">SK128_023685</name>
</gene>
<dbReference type="SMART" id="SM00494">
    <property type="entry name" value="ChtBD2"/>
    <property type="match status" value="1"/>
</dbReference>
<feature type="compositionally biased region" description="Low complexity" evidence="1">
    <location>
        <begin position="349"/>
        <end position="367"/>
    </location>
</feature>
<comment type="caution">
    <text evidence="3">The sequence shown here is derived from an EMBL/GenBank/DDBJ whole genome shotgun (WGS) entry which is preliminary data.</text>
</comment>
<feature type="compositionally biased region" description="Low complexity" evidence="1">
    <location>
        <begin position="421"/>
        <end position="434"/>
    </location>
</feature>
<feature type="compositionally biased region" description="Polar residues" evidence="1">
    <location>
        <begin position="411"/>
        <end position="420"/>
    </location>
</feature>
<reference evidence="3 4" key="1">
    <citation type="submission" date="2023-11" db="EMBL/GenBank/DDBJ databases">
        <title>Halocaridina rubra genome assembly.</title>
        <authorList>
            <person name="Smith C."/>
        </authorList>
    </citation>
    <scope>NUCLEOTIDE SEQUENCE [LARGE SCALE GENOMIC DNA]</scope>
    <source>
        <strain evidence="3">EP-1</strain>
        <tissue evidence="3">Whole</tissue>
    </source>
</reference>
<evidence type="ECO:0000313" key="4">
    <source>
        <dbReference type="Proteomes" id="UP001381693"/>
    </source>
</evidence>
<dbReference type="Pfam" id="PF01607">
    <property type="entry name" value="CBM_14"/>
    <property type="match status" value="1"/>
</dbReference>
<dbReference type="InterPro" id="IPR002557">
    <property type="entry name" value="Chitin-bd_dom"/>
</dbReference>
<dbReference type="InterPro" id="IPR052976">
    <property type="entry name" value="Scoloptoxin-like"/>
</dbReference>
<dbReference type="PANTHER" id="PTHR22933:SF40">
    <property type="entry name" value="CUTICULAR PROTEIN ANALOGOUS TO PERITROPHINS 1-H"/>
    <property type="match status" value="1"/>
</dbReference>
<feature type="compositionally biased region" description="Basic residues" evidence="1">
    <location>
        <begin position="184"/>
        <end position="196"/>
    </location>
</feature>
<feature type="domain" description="Chitin-binding type-2" evidence="2">
    <location>
        <begin position="82"/>
        <end position="139"/>
    </location>
</feature>
<feature type="compositionally biased region" description="Polar residues" evidence="1">
    <location>
        <begin position="559"/>
        <end position="568"/>
    </location>
</feature>
<feature type="compositionally biased region" description="Basic residues" evidence="1">
    <location>
        <begin position="333"/>
        <end position="348"/>
    </location>
</feature>
<dbReference type="PANTHER" id="PTHR22933">
    <property type="entry name" value="FI18007P1-RELATED"/>
    <property type="match status" value="1"/>
</dbReference>
<dbReference type="GO" id="GO:0005576">
    <property type="term" value="C:extracellular region"/>
    <property type="evidence" value="ECO:0007669"/>
    <property type="project" value="InterPro"/>
</dbReference>
<feature type="region of interest" description="Disordered" evidence="1">
    <location>
        <begin position="12"/>
        <end position="44"/>
    </location>
</feature>